<reference evidence="5 6" key="1">
    <citation type="journal article" date="2016" name="Environ. Microbiol.">
        <title>Genomic diversification of marine cyanophages into stable ecotypes.</title>
        <authorList>
            <person name="Marston M.F."/>
            <person name="Martiny J.B."/>
        </authorList>
    </citation>
    <scope>NUCLEOTIDE SEQUENCE [LARGE SCALE GENOMIC DNA]</scope>
    <source>
        <strain evidence="1">Np_14_0310</strain>
        <strain evidence="2">RW_04_0709</strain>
        <strain evidence="3">RW_14_0101</strain>
        <strain evidence="4">RW_28_1109</strain>
    </source>
</reference>
<evidence type="ECO:0000313" key="6">
    <source>
        <dbReference type="Proteomes" id="UP000223079"/>
    </source>
</evidence>
<evidence type="ECO:0000313" key="3">
    <source>
        <dbReference type="EMBL" id="AOO16811.1"/>
    </source>
</evidence>
<gene>
    <name evidence="1" type="ORF">Np140310_038</name>
    <name evidence="2" type="ORF">RW040709_038</name>
    <name evidence="3" type="ORF">RW140101_038</name>
    <name evidence="4" type="ORF">RW281109_038</name>
</gene>
<sequence length="251" mass="29563">MNNQNDVIVIDLEKFPHLDDWGIKLGGHLGLEYFYLEDEYFDYIPQYINYLRFPSKEGTLGSKYWGESRTARSEYGENEEGTTQKDKVSVDNELVRTYTIPFMKSVIRLKVQEIFEKRYNELRTKYSVLEDATWQDQLVESKTYLEDETTAVTLINRLAEIRGLTIKEFATIVVTKQTDWKTKLHDLAVQEQTILLKIKECFNVADANVFLEDYFGIEMSSQQCLEFNRCEKNDETGLITRKEPFKYGLRF</sequence>
<dbReference type="Proteomes" id="UP000224562">
    <property type="component" value="Segment"/>
</dbReference>
<evidence type="ECO:0000313" key="2">
    <source>
        <dbReference type="EMBL" id="AOO16165.1"/>
    </source>
</evidence>
<dbReference type="Proteomes" id="UP000223861">
    <property type="component" value="Segment"/>
</dbReference>
<protein>
    <submittedName>
        <fullName evidence="1">Uncharacterized protein</fullName>
    </submittedName>
</protein>
<dbReference type="EMBL" id="KX349319">
    <property type="protein sequence ID" value="AOO17672.1"/>
    <property type="molecule type" value="Genomic_DNA"/>
</dbReference>
<proteinExistence type="predicted"/>
<dbReference type="Proteomes" id="UP000223079">
    <property type="component" value="Segment"/>
</dbReference>
<dbReference type="EMBL" id="KX349315">
    <property type="protein sequence ID" value="AOO16811.1"/>
    <property type="molecule type" value="Genomic_DNA"/>
</dbReference>
<evidence type="ECO:0000313" key="5">
    <source>
        <dbReference type="Proteomes" id="UP000221138"/>
    </source>
</evidence>
<evidence type="ECO:0000313" key="4">
    <source>
        <dbReference type="EMBL" id="AOO17672.1"/>
    </source>
</evidence>
<dbReference type="EMBL" id="KX349307">
    <property type="protein sequence ID" value="AOO15097.1"/>
    <property type="molecule type" value="Genomic_DNA"/>
</dbReference>
<dbReference type="Proteomes" id="UP000221138">
    <property type="component" value="Segment"/>
</dbReference>
<accession>A0A1D7SN88</accession>
<organism evidence="1 5">
    <name type="scientific">Cyanophage S-RIM12</name>
    <dbReference type="NCBI Taxonomy" id="1278402"/>
    <lineage>
        <taxon>Viruses</taxon>
        <taxon>Duplodnaviria</taxon>
        <taxon>Heunggongvirae</taxon>
        <taxon>Uroviricota</taxon>
        <taxon>Caudoviricetes</taxon>
        <taxon>Pantevenvirales</taxon>
        <taxon>Kyanoviridae</taxon>
        <taxon>Brizovirus</taxon>
        <taxon>Brizovirus syn33</taxon>
    </lineage>
</organism>
<dbReference type="EMBL" id="KX349312">
    <property type="protein sequence ID" value="AOO16165.1"/>
    <property type="molecule type" value="Genomic_DNA"/>
</dbReference>
<name>A0A1D7SN88_9CAUD</name>
<evidence type="ECO:0000313" key="1">
    <source>
        <dbReference type="EMBL" id="AOO15097.1"/>
    </source>
</evidence>